<name>A0A1I4E5S4_9HYPH</name>
<dbReference type="Proteomes" id="UP000323300">
    <property type="component" value="Unassembled WGS sequence"/>
</dbReference>
<dbReference type="EMBL" id="FOSL01000022">
    <property type="protein sequence ID" value="SFL00509.1"/>
    <property type="molecule type" value="Genomic_DNA"/>
</dbReference>
<evidence type="ECO:0000256" key="1">
    <source>
        <dbReference type="SAM" id="MobiDB-lite"/>
    </source>
</evidence>
<protein>
    <submittedName>
        <fullName evidence="2">Uncharacterized protein</fullName>
    </submittedName>
</protein>
<keyword evidence="3" id="KW-1185">Reference proteome</keyword>
<organism evidence="2 3">
    <name type="scientific">Neomesorhizobium albiziae</name>
    <dbReference type="NCBI Taxonomy" id="335020"/>
    <lineage>
        <taxon>Bacteria</taxon>
        <taxon>Pseudomonadati</taxon>
        <taxon>Pseudomonadota</taxon>
        <taxon>Alphaproteobacteria</taxon>
        <taxon>Hyphomicrobiales</taxon>
        <taxon>Phyllobacteriaceae</taxon>
        <taxon>Neomesorhizobium</taxon>
    </lineage>
</organism>
<accession>A0A1I4E5S4</accession>
<evidence type="ECO:0000313" key="3">
    <source>
        <dbReference type="Proteomes" id="UP000323300"/>
    </source>
</evidence>
<dbReference type="AlphaFoldDB" id="A0A1I4E5S4"/>
<feature type="region of interest" description="Disordered" evidence="1">
    <location>
        <begin position="35"/>
        <end position="60"/>
    </location>
</feature>
<reference evidence="2 3" key="1">
    <citation type="submission" date="2016-10" db="EMBL/GenBank/DDBJ databases">
        <authorList>
            <person name="Varghese N."/>
            <person name="Submissions S."/>
        </authorList>
    </citation>
    <scope>NUCLEOTIDE SEQUENCE [LARGE SCALE GENOMIC DNA]</scope>
    <source>
        <strain evidence="2 3">DSM 21822</strain>
    </source>
</reference>
<sequence length="78" mass="8510">MNEYIRPVGSMLSNPKLRCAMGCEAVKQLPERRGPGELGAVAIGDRPFSPTSNSSSSLDLLTCGPSTAWRERRCVRED</sequence>
<proteinExistence type="predicted"/>
<dbReference type="RefSeq" id="WP_149762969.1">
    <property type="nucleotide sequence ID" value="NZ_BSPE01000036.1"/>
</dbReference>
<gene>
    <name evidence="2" type="ORF">SAMN04488498_12263</name>
</gene>
<evidence type="ECO:0000313" key="2">
    <source>
        <dbReference type="EMBL" id="SFL00509.1"/>
    </source>
</evidence>